<dbReference type="PRINTS" id="PR00385">
    <property type="entry name" value="P450"/>
</dbReference>
<evidence type="ECO:0000256" key="1">
    <source>
        <dbReference type="ARBA" id="ARBA00010617"/>
    </source>
</evidence>
<proteinExistence type="inferred from homology"/>
<evidence type="ECO:0000256" key="4">
    <source>
        <dbReference type="ARBA" id="ARBA00023004"/>
    </source>
</evidence>
<accession>A0A834XG99</accession>
<name>A0A834XG99_9FABA</name>
<evidence type="ECO:0000313" key="7">
    <source>
        <dbReference type="EMBL" id="KAF7844734.1"/>
    </source>
</evidence>
<evidence type="ECO:0000256" key="3">
    <source>
        <dbReference type="ARBA" id="ARBA00023002"/>
    </source>
</evidence>
<dbReference type="Gene3D" id="1.10.630.10">
    <property type="entry name" value="Cytochrome P450"/>
    <property type="match status" value="1"/>
</dbReference>
<keyword evidence="4 5" id="KW-0408">Iron</keyword>
<gene>
    <name evidence="7" type="ORF">G2W53_001639</name>
</gene>
<dbReference type="PRINTS" id="PR00463">
    <property type="entry name" value="EP450I"/>
</dbReference>
<dbReference type="Pfam" id="PF00067">
    <property type="entry name" value="p450"/>
    <property type="match status" value="1"/>
</dbReference>
<dbReference type="InterPro" id="IPR001128">
    <property type="entry name" value="Cyt_P450"/>
</dbReference>
<dbReference type="FunFam" id="1.10.630.10:FF:000007">
    <property type="entry name" value="Cytochrome P450 76C4"/>
    <property type="match status" value="1"/>
</dbReference>
<dbReference type="Proteomes" id="UP000634136">
    <property type="component" value="Unassembled WGS sequence"/>
</dbReference>
<dbReference type="CDD" id="cd11073">
    <property type="entry name" value="CYP76-like"/>
    <property type="match status" value="1"/>
</dbReference>
<dbReference type="InterPro" id="IPR002401">
    <property type="entry name" value="Cyt_P450_E_grp-I"/>
</dbReference>
<keyword evidence="6" id="KW-0503">Monooxygenase</keyword>
<dbReference type="OrthoDB" id="3705915at2759"/>
<dbReference type="GO" id="GO:0020037">
    <property type="term" value="F:heme binding"/>
    <property type="evidence" value="ECO:0007669"/>
    <property type="project" value="InterPro"/>
</dbReference>
<dbReference type="GO" id="GO:0016705">
    <property type="term" value="F:oxidoreductase activity, acting on paired donors, with incorporation or reduction of molecular oxygen"/>
    <property type="evidence" value="ECO:0007669"/>
    <property type="project" value="InterPro"/>
</dbReference>
<feature type="binding site" description="axial binding residue" evidence="5">
    <location>
        <position position="452"/>
    </location>
    <ligand>
        <name>heme</name>
        <dbReference type="ChEBI" id="CHEBI:30413"/>
    </ligand>
    <ligandPart>
        <name>Fe</name>
        <dbReference type="ChEBI" id="CHEBI:18248"/>
    </ligandPart>
</feature>
<evidence type="ECO:0000256" key="6">
    <source>
        <dbReference type="RuleBase" id="RU000461"/>
    </source>
</evidence>
<evidence type="ECO:0000256" key="5">
    <source>
        <dbReference type="PIRSR" id="PIRSR602401-1"/>
    </source>
</evidence>
<dbReference type="PROSITE" id="PS00086">
    <property type="entry name" value="CYTOCHROME_P450"/>
    <property type="match status" value="1"/>
</dbReference>
<keyword evidence="3 6" id="KW-0560">Oxidoreductase</keyword>
<dbReference type="PANTHER" id="PTHR47950">
    <property type="entry name" value="CYTOCHROME P450, FAMILY 76, SUBFAMILY C, POLYPEPTIDE 5-RELATED"/>
    <property type="match status" value="1"/>
</dbReference>
<comment type="caution">
    <text evidence="7">The sequence shown here is derived from an EMBL/GenBank/DDBJ whole genome shotgun (WGS) entry which is preliminary data.</text>
</comment>
<dbReference type="AlphaFoldDB" id="A0A834XG99"/>
<dbReference type="InterPro" id="IPR017972">
    <property type="entry name" value="Cyt_P450_CS"/>
</dbReference>
<protein>
    <submittedName>
        <fullName evidence="7">Geraniol 8-hydroxylase-like</fullName>
    </submittedName>
</protein>
<keyword evidence="2 5" id="KW-0479">Metal-binding</keyword>
<evidence type="ECO:0000256" key="2">
    <source>
        <dbReference type="ARBA" id="ARBA00022723"/>
    </source>
</evidence>
<comment type="cofactor">
    <cofactor evidence="5">
        <name>heme</name>
        <dbReference type="ChEBI" id="CHEBI:30413"/>
    </cofactor>
</comment>
<dbReference type="PANTHER" id="PTHR47950:SF30">
    <property type="entry name" value="CYTOCHROME P450 FAMILY PROTEIN"/>
    <property type="match status" value="1"/>
</dbReference>
<comment type="similarity">
    <text evidence="1 6">Belongs to the cytochrome P450 family.</text>
</comment>
<dbReference type="SUPFAM" id="SSF48264">
    <property type="entry name" value="Cytochrome P450"/>
    <property type="match status" value="1"/>
</dbReference>
<keyword evidence="8" id="KW-1185">Reference proteome</keyword>
<sequence length="509" mass="57586">MYSFLLAIFFIIYTIFTHIRRRRSSHHKSSQKLPPGPSPYPIIGNLLEIGSDPLLSLTNLSKTYGPIMSVKLGTTTAIVITSTEAAREVLNKNDLALSARTYPDSVRALDHHITSVAWIPVSHQWRALRKAINTNIFSTQKLNSTQILRHRKVQELMEFVEECSRNGDVLDLGQVAFTTVLNSLSNTFFSLDFAEFGSGKSLEYKELLEGIVDEAGVPNVVDAFPILSFLDLQGVRKRTISYYKKFLGLLDGIMEERLRFNASNKTTSSTTMNSSREYNDVLDSFIELFQDESSGLERIDILHLFMDLFIAGTDTSSSTLEWAMAELIHNPEKMAKAKVELEQVLGKNAKIEEHEVSNFPYLQAIFKETLRLHPPAPFLLPHKANDDVEICGFLVPQNAQILVNVWAMGRDPSIWDNPNVFTPERFLENDIDYRGSGRDFRFIPFGAGRRTCPGLPLASRTLTFMLASLLYHFDWKLPDGLKPKDLDMSQNYGITLHKIQPLRAIPLKV</sequence>
<dbReference type="GO" id="GO:0005506">
    <property type="term" value="F:iron ion binding"/>
    <property type="evidence" value="ECO:0007669"/>
    <property type="project" value="InterPro"/>
</dbReference>
<dbReference type="InterPro" id="IPR036396">
    <property type="entry name" value="Cyt_P450_sf"/>
</dbReference>
<dbReference type="EMBL" id="JAAIUW010000001">
    <property type="protein sequence ID" value="KAF7844734.1"/>
    <property type="molecule type" value="Genomic_DNA"/>
</dbReference>
<dbReference type="GO" id="GO:0004497">
    <property type="term" value="F:monooxygenase activity"/>
    <property type="evidence" value="ECO:0007669"/>
    <property type="project" value="UniProtKB-KW"/>
</dbReference>
<evidence type="ECO:0000313" key="8">
    <source>
        <dbReference type="Proteomes" id="UP000634136"/>
    </source>
</evidence>
<organism evidence="7 8">
    <name type="scientific">Senna tora</name>
    <dbReference type="NCBI Taxonomy" id="362788"/>
    <lineage>
        <taxon>Eukaryota</taxon>
        <taxon>Viridiplantae</taxon>
        <taxon>Streptophyta</taxon>
        <taxon>Embryophyta</taxon>
        <taxon>Tracheophyta</taxon>
        <taxon>Spermatophyta</taxon>
        <taxon>Magnoliopsida</taxon>
        <taxon>eudicotyledons</taxon>
        <taxon>Gunneridae</taxon>
        <taxon>Pentapetalae</taxon>
        <taxon>rosids</taxon>
        <taxon>fabids</taxon>
        <taxon>Fabales</taxon>
        <taxon>Fabaceae</taxon>
        <taxon>Caesalpinioideae</taxon>
        <taxon>Cassia clade</taxon>
        <taxon>Senna</taxon>
    </lineage>
</organism>
<keyword evidence="5 6" id="KW-0349">Heme</keyword>
<reference evidence="7" key="1">
    <citation type="submission" date="2020-09" db="EMBL/GenBank/DDBJ databases">
        <title>Genome-Enabled Discovery of Anthraquinone Biosynthesis in Senna tora.</title>
        <authorList>
            <person name="Kang S.-H."/>
            <person name="Pandey R.P."/>
            <person name="Lee C.-M."/>
            <person name="Sim J.-S."/>
            <person name="Jeong J.-T."/>
            <person name="Choi B.-S."/>
            <person name="Jung M."/>
            <person name="Ginzburg D."/>
            <person name="Zhao K."/>
            <person name="Won S.Y."/>
            <person name="Oh T.-J."/>
            <person name="Yu Y."/>
            <person name="Kim N.-H."/>
            <person name="Lee O.R."/>
            <person name="Lee T.-H."/>
            <person name="Bashyal P."/>
            <person name="Kim T.-S."/>
            <person name="Lee W.-H."/>
            <person name="Kawkins C."/>
            <person name="Kim C.-K."/>
            <person name="Kim J.S."/>
            <person name="Ahn B.O."/>
            <person name="Rhee S.Y."/>
            <person name="Sohng J.K."/>
        </authorList>
    </citation>
    <scope>NUCLEOTIDE SEQUENCE</scope>
    <source>
        <tissue evidence="7">Leaf</tissue>
    </source>
</reference>